<reference evidence="1" key="1">
    <citation type="submission" date="2022-09" db="EMBL/GenBank/DDBJ databases">
        <title>Isolation and characterization of 3-chlorobenzoate degrading bacteria from soils in Shizuoka.</title>
        <authorList>
            <person name="Ifat A."/>
            <person name="Ogawa N."/>
            <person name="Kimbara K."/>
            <person name="Moriuchi R."/>
            <person name="Dohra H."/>
            <person name="Shintani M."/>
        </authorList>
    </citation>
    <scope>NUCLEOTIDE SEQUENCE</scope>
    <source>
        <strain evidence="1">19CS4-2</strain>
    </source>
</reference>
<accession>A0AA37MPK8</accession>
<evidence type="ECO:0000313" key="1">
    <source>
        <dbReference type="EMBL" id="GJH25321.1"/>
    </source>
</evidence>
<proteinExistence type="predicted"/>
<dbReference type="AlphaFoldDB" id="A0AA37MPK8"/>
<sequence>MITRSIVAMLCFGKVSPDLEGFAVGINADV</sequence>
<gene>
    <name evidence="1" type="ORF">CBA19CS42_12415</name>
</gene>
<comment type="caution">
    <text evidence="1">The sequence shown here is derived from an EMBL/GenBank/DDBJ whole genome shotgun (WGS) entry which is preliminary data.</text>
</comment>
<protein>
    <submittedName>
        <fullName evidence="1">Uncharacterized protein</fullName>
    </submittedName>
</protein>
<dbReference type="EMBL" id="BPUS01000003">
    <property type="protein sequence ID" value="GJH25321.1"/>
    <property type="molecule type" value="Genomic_DNA"/>
</dbReference>
<evidence type="ECO:0000313" key="2">
    <source>
        <dbReference type="Proteomes" id="UP001055111"/>
    </source>
</evidence>
<dbReference type="Proteomes" id="UP001055111">
    <property type="component" value="Unassembled WGS sequence"/>
</dbReference>
<name>A0AA37MPK8_9BURK</name>
<organism evidence="1 2">
    <name type="scientific">Caballeronia novacaledonica</name>
    <dbReference type="NCBI Taxonomy" id="1544861"/>
    <lineage>
        <taxon>Bacteria</taxon>
        <taxon>Pseudomonadati</taxon>
        <taxon>Pseudomonadota</taxon>
        <taxon>Betaproteobacteria</taxon>
        <taxon>Burkholderiales</taxon>
        <taxon>Burkholderiaceae</taxon>
        <taxon>Caballeronia</taxon>
    </lineage>
</organism>